<dbReference type="SMART" id="SM00871">
    <property type="entry name" value="AraC_E_bind"/>
    <property type="match status" value="1"/>
</dbReference>
<name>A0ABU9HS14_9FLAO</name>
<proteinExistence type="predicted"/>
<feature type="compositionally biased region" description="Low complexity" evidence="1">
    <location>
        <begin position="381"/>
        <end position="392"/>
    </location>
</feature>
<protein>
    <submittedName>
        <fullName evidence="3">Effector binding domain-containing protein</fullName>
    </submittedName>
</protein>
<dbReference type="RefSeq" id="WP_341695271.1">
    <property type="nucleotide sequence ID" value="NZ_JBBYHR010000001.1"/>
</dbReference>
<dbReference type="SUPFAM" id="SSF55961">
    <property type="entry name" value="Bet v1-like"/>
    <property type="match status" value="1"/>
</dbReference>
<dbReference type="EMBL" id="JBBYHR010000001">
    <property type="protein sequence ID" value="MEL1242953.1"/>
    <property type="molecule type" value="Genomic_DNA"/>
</dbReference>
<dbReference type="Gene3D" id="3.20.80.10">
    <property type="entry name" value="Regulatory factor, effector binding domain"/>
    <property type="match status" value="1"/>
</dbReference>
<gene>
    <name evidence="3" type="ORF">AAEO56_01655</name>
</gene>
<accession>A0ABU9HS14</accession>
<dbReference type="InterPro" id="IPR010499">
    <property type="entry name" value="AraC_E-bd"/>
</dbReference>
<feature type="domain" description="AraC effector-binding" evidence="2">
    <location>
        <begin position="176"/>
        <end position="337"/>
    </location>
</feature>
<sequence length="429" mass="46608">MKIVKYIFLLLLLSAIAVTVFIATQEGKYDIRKERVINVPKALLYNYINEYRNWESTGIITNTDTTATYSYSENTFGKDASMTWKKDGTEGKISTIKLIENDSILQKATIDGLDSELAWGFKDTIGGTKVTVRMQGQLSFKEKAYAVLNGNVNEKMEAALDNGLKNLSTYLVEELGKYNVEVKGLVTKTGVSYVGQPVKSKISELQKKSGEIFPKLLSFVKTNKIVTNGAPFILYKSFSKQKDSASYVICIPIKEEMYTMPGSEYEGGKVASFQALKTTLKGDYSHLAKAWDAAQKHVAEKGLQENTTGQYIELYSKGIQQTKRPSEWVTDIYIPIGAPTIVPPTETMTETLPGGVPAAKPGTTTPKPAVNKPATDTQKPAAATSTGNSATARPAANKPAGTKSDATTKPTAKKPAQSTATPAQKPANP</sequence>
<evidence type="ECO:0000259" key="2">
    <source>
        <dbReference type="SMART" id="SM00871"/>
    </source>
</evidence>
<feature type="compositionally biased region" description="Low complexity" evidence="1">
    <location>
        <begin position="353"/>
        <end position="370"/>
    </location>
</feature>
<evidence type="ECO:0000313" key="3">
    <source>
        <dbReference type="EMBL" id="MEL1242953.1"/>
    </source>
</evidence>
<feature type="region of interest" description="Disordered" evidence="1">
    <location>
        <begin position="344"/>
        <end position="429"/>
    </location>
</feature>
<dbReference type="Proteomes" id="UP001464555">
    <property type="component" value="Unassembled WGS sequence"/>
</dbReference>
<organism evidence="3 4">
    <name type="scientific">Flavobacterium arundinis</name>
    <dbReference type="NCBI Taxonomy" id="3139143"/>
    <lineage>
        <taxon>Bacteria</taxon>
        <taxon>Pseudomonadati</taxon>
        <taxon>Bacteroidota</taxon>
        <taxon>Flavobacteriia</taxon>
        <taxon>Flavobacteriales</taxon>
        <taxon>Flavobacteriaceae</taxon>
        <taxon>Flavobacterium</taxon>
    </lineage>
</organism>
<comment type="caution">
    <text evidence="3">The sequence shown here is derived from an EMBL/GenBank/DDBJ whole genome shotgun (WGS) entry which is preliminary data.</text>
</comment>
<reference evidence="3 4" key="1">
    <citation type="submission" date="2024-04" db="EMBL/GenBank/DDBJ databases">
        <title>Flavobacterium sp. DGU11 16S ribosomal RNA gene Genome sequencing and assembly.</title>
        <authorList>
            <person name="Park S."/>
        </authorList>
    </citation>
    <scope>NUCLEOTIDE SEQUENCE [LARGE SCALE GENOMIC DNA]</scope>
    <source>
        <strain evidence="3 4">DGU11</strain>
    </source>
</reference>
<dbReference type="InterPro" id="IPR011256">
    <property type="entry name" value="Reg_factor_effector_dom_sf"/>
</dbReference>
<feature type="compositionally biased region" description="Polar residues" evidence="1">
    <location>
        <begin position="404"/>
        <end position="422"/>
    </location>
</feature>
<evidence type="ECO:0000313" key="4">
    <source>
        <dbReference type="Proteomes" id="UP001464555"/>
    </source>
</evidence>
<dbReference type="SUPFAM" id="SSF55136">
    <property type="entry name" value="Probable bacterial effector-binding domain"/>
    <property type="match status" value="1"/>
</dbReference>
<evidence type="ECO:0000256" key="1">
    <source>
        <dbReference type="SAM" id="MobiDB-lite"/>
    </source>
</evidence>
<keyword evidence="4" id="KW-1185">Reference proteome</keyword>
<dbReference type="Pfam" id="PF06445">
    <property type="entry name" value="GyrI-like"/>
    <property type="match status" value="1"/>
</dbReference>
<dbReference type="InterPro" id="IPR029442">
    <property type="entry name" value="GyrI-like"/>
</dbReference>